<feature type="compositionally biased region" description="Polar residues" evidence="1">
    <location>
        <begin position="243"/>
        <end position="263"/>
    </location>
</feature>
<dbReference type="AlphaFoldDB" id="A0A9P8QJJ6"/>
<dbReference type="CDD" id="cd02883">
    <property type="entry name" value="NUDIX_Hydrolase"/>
    <property type="match status" value="1"/>
</dbReference>
<evidence type="ECO:0000256" key="1">
    <source>
        <dbReference type="SAM" id="MobiDB-lite"/>
    </source>
</evidence>
<proteinExistence type="predicted"/>
<dbReference type="PANTHER" id="PTHR43736:SF1">
    <property type="entry name" value="DIHYDRONEOPTERIN TRIPHOSPHATE DIPHOSPHATASE"/>
    <property type="match status" value="1"/>
</dbReference>
<evidence type="ECO:0000313" key="3">
    <source>
        <dbReference type="EMBL" id="KAH6603507.1"/>
    </source>
</evidence>
<name>A0A9P8QJJ6_9HYPO</name>
<protein>
    <submittedName>
        <fullName evidence="3">Nudix domain</fullName>
    </submittedName>
</protein>
<accession>A0A9P8QJJ6</accession>
<comment type="caution">
    <text evidence="3">The sequence shown here is derived from an EMBL/GenBank/DDBJ whole genome shotgun (WGS) entry which is preliminary data.</text>
</comment>
<feature type="region of interest" description="Disordered" evidence="1">
    <location>
        <begin position="1"/>
        <end position="29"/>
    </location>
</feature>
<feature type="compositionally biased region" description="Low complexity" evidence="1">
    <location>
        <begin position="9"/>
        <end position="26"/>
    </location>
</feature>
<dbReference type="EMBL" id="JAIWOZ010000007">
    <property type="protein sequence ID" value="KAH6603507.1"/>
    <property type="molecule type" value="Genomic_DNA"/>
</dbReference>
<evidence type="ECO:0000313" key="4">
    <source>
        <dbReference type="Proteomes" id="UP000827724"/>
    </source>
</evidence>
<dbReference type="InterPro" id="IPR000086">
    <property type="entry name" value="NUDIX_hydrolase_dom"/>
</dbReference>
<dbReference type="PANTHER" id="PTHR43736">
    <property type="entry name" value="ADP-RIBOSE PYROPHOSPHATASE"/>
    <property type="match status" value="1"/>
</dbReference>
<dbReference type="Gene3D" id="3.90.79.10">
    <property type="entry name" value="Nucleoside Triphosphate Pyrophosphohydrolase"/>
    <property type="match status" value="1"/>
</dbReference>
<feature type="region of interest" description="Disordered" evidence="1">
    <location>
        <begin position="237"/>
        <end position="271"/>
    </location>
</feature>
<dbReference type="OrthoDB" id="276276at2759"/>
<dbReference type="PROSITE" id="PS51462">
    <property type="entry name" value="NUDIX"/>
    <property type="match status" value="1"/>
</dbReference>
<dbReference type="Pfam" id="PF00293">
    <property type="entry name" value="NUDIX"/>
    <property type="match status" value="1"/>
</dbReference>
<dbReference type="InterPro" id="IPR015797">
    <property type="entry name" value="NUDIX_hydrolase-like_dom_sf"/>
</dbReference>
<organism evidence="3 4">
    <name type="scientific">Trichoderma cornu-damae</name>
    <dbReference type="NCBI Taxonomy" id="654480"/>
    <lineage>
        <taxon>Eukaryota</taxon>
        <taxon>Fungi</taxon>
        <taxon>Dikarya</taxon>
        <taxon>Ascomycota</taxon>
        <taxon>Pezizomycotina</taxon>
        <taxon>Sordariomycetes</taxon>
        <taxon>Hypocreomycetidae</taxon>
        <taxon>Hypocreales</taxon>
        <taxon>Hypocreaceae</taxon>
        <taxon>Trichoderma</taxon>
    </lineage>
</organism>
<sequence>MAPYTYTTSAPLAPLASQPPEALSSSRQPPIARLMTSVLVLRQPRGEAKGRPRVLLLRRSPADSYPLKWEAPGGSVDASDASLLDAAARELWEETGLRESRLHASVGTTRRPEDLDSPLVANWGIEPEDEDAKEEEAEVEAEGGGTTTVKMTTFLETGETWGKVSFLATASESDAVATDPREHVEWGWFTEEEVRTGERKGGGALEFTSQAAWGSILESFRIGRELGVVGVSPTAVTALPRRNQPSNQPSTKAGVSAPRNTPPTADLASPGSWLRRSRLAEMTYVAATWPTARARFAWACRSRPGVHFANK</sequence>
<dbReference type="Proteomes" id="UP000827724">
    <property type="component" value="Unassembled WGS sequence"/>
</dbReference>
<gene>
    <name evidence="3" type="ORF">Trco_008282</name>
</gene>
<reference evidence="3" key="1">
    <citation type="submission" date="2021-08" db="EMBL/GenBank/DDBJ databases">
        <title>Chromosome-Level Trichoderma cornu-damae using Hi-C Data.</title>
        <authorList>
            <person name="Kim C.S."/>
        </authorList>
    </citation>
    <scope>NUCLEOTIDE SEQUENCE</scope>
    <source>
        <strain evidence="3">KA19-0412C</strain>
    </source>
</reference>
<keyword evidence="4" id="KW-1185">Reference proteome</keyword>
<feature type="domain" description="Nudix hydrolase" evidence="2">
    <location>
        <begin position="31"/>
        <end position="211"/>
    </location>
</feature>
<evidence type="ECO:0000259" key="2">
    <source>
        <dbReference type="PROSITE" id="PS51462"/>
    </source>
</evidence>
<dbReference type="SUPFAM" id="SSF55811">
    <property type="entry name" value="Nudix"/>
    <property type="match status" value="1"/>
</dbReference>